<dbReference type="Proteomes" id="UP001220022">
    <property type="component" value="Unassembled WGS sequence"/>
</dbReference>
<protein>
    <submittedName>
        <fullName evidence="1">DUF5995 family protein</fullName>
    </submittedName>
</protein>
<comment type="caution">
    <text evidence="1">The sequence shown here is derived from an EMBL/GenBank/DDBJ whole genome shotgun (WGS) entry which is preliminary data.</text>
</comment>
<name>A0ABT5Z5S8_9ACTN</name>
<reference evidence="1 2" key="1">
    <citation type="submission" date="2023-03" db="EMBL/GenBank/DDBJ databases">
        <title>Draft genome sequence of type strain Streptomyces ferralitis JCM 14344.</title>
        <authorList>
            <person name="Klaysubun C."/>
            <person name="Duangmal K."/>
        </authorList>
    </citation>
    <scope>NUCLEOTIDE SEQUENCE [LARGE SCALE GENOMIC DNA]</scope>
    <source>
        <strain evidence="1 2">JCM 14344</strain>
    </source>
</reference>
<dbReference type="RefSeq" id="WP_275818651.1">
    <property type="nucleotide sequence ID" value="NZ_BAAANM010000013.1"/>
</dbReference>
<evidence type="ECO:0000313" key="2">
    <source>
        <dbReference type="Proteomes" id="UP001220022"/>
    </source>
</evidence>
<accession>A0ABT5Z5S8</accession>
<dbReference type="InterPro" id="IPR046037">
    <property type="entry name" value="DUF5995"/>
</dbReference>
<dbReference type="Pfam" id="PF19458">
    <property type="entry name" value="DUF5995"/>
    <property type="match status" value="1"/>
</dbReference>
<organism evidence="1 2">
    <name type="scientific">Streptantibioticus ferralitis</name>
    <dbReference type="NCBI Taxonomy" id="236510"/>
    <lineage>
        <taxon>Bacteria</taxon>
        <taxon>Bacillati</taxon>
        <taxon>Actinomycetota</taxon>
        <taxon>Actinomycetes</taxon>
        <taxon>Kitasatosporales</taxon>
        <taxon>Streptomycetaceae</taxon>
        <taxon>Streptantibioticus</taxon>
    </lineage>
</organism>
<keyword evidence="2" id="KW-1185">Reference proteome</keyword>
<evidence type="ECO:0000313" key="1">
    <source>
        <dbReference type="EMBL" id="MDF2259182.1"/>
    </source>
</evidence>
<sequence>MISSGQLSSATAGVDSVLGRMRALYEELPPQDGVAVFNRVYLAVTEALRGHIADGYFPDPYATGELGMVFAGRYLAAVDDDAAGQRPPACWRPLLQLRGRRGVRPVQFALAGINAHVGHDLPMAVVDTCQALGVPPHAIHRDFERVGQMLAGLEDRIREELMPGADVLYIGDALVHLAGAWSLDEAREAAWSAAQVLWGLRELPQVYEAFTERLDAGVGLVSRCLLTPLN</sequence>
<gene>
    <name evidence="1" type="ORF">P2L57_26760</name>
</gene>
<dbReference type="EMBL" id="JARHTQ010000021">
    <property type="protein sequence ID" value="MDF2259182.1"/>
    <property type="molecule type" value="Genomic_DNA"/>
</dbReference>
<proteinExistence type="predicted"/>